<sequence>MALLGWWAGRWHLQGLIRAGKQFIRWSCPVPTGEHGDARSSCTDWVDSTESPAGLSSATQGVSGGVWGRQPSVGDGSSNPPVLTFGQVLLRSQLHAPLDSPLSVLAASGTNHCSLAPFLCAHVTARFQLLAIPRRSCPELAFRLKAWGWATICSCVGVRSELARRLLCGGG</sequence>
<reference evidence="1 2" key="1">
    <citation type="journal article" date="2020" name="Nature">
        <title>Six reference-quality genomes reveal evolution of bat adaptations.</title>
        <authorList>
            <person name="Jebb D."/>
            <person name="Huang Z."/>
            <person name="Pippel M."/>
            <person name="Hughes G.M."/>
            <person name="Lavrichenko K."/>
            <person name="Devanna P."/>
            <person name="Winkler S."/>
            <person name="Jermiin L.S."/>
            <person name="Skirmuntt E.C."/>
            <person name="Katzourakis A."/>
            <person name="Burkitt-Gray L."/>
            <person name="Ray D.A."/>
            <person name="Sullivan K.A.M."/>
            <person name="Roscito J.G."/>
            <person name="Kirilenko B.M."/>
            <person name="Davalos L.M."/>
            <person name="Corthals A.P."/>
            <person name="Power M.L."/>
            <person name="Jones G."/>
            <person name="Ransome R.D."/>
            <person name="Dechmann D.K.N."/>
            <person name="Locatelli A.G."/>
            <person name="Puechmaille S.J."/>
            <person name="Fedrigo O."/>
            <person name="Jarvis E.D."/>
            <person name="Hiller M."/>
            <person name="Vernes S.C."/>
            <person name="Myers E.W."/>
            <person name="Teeling E.C."/>
        </authorList>
    </citation>
    <scope>NUCLEOTIDE SEQUENCE [LARGE SCALE GENOMIC DNA]</scope>
    <source>
        <strain evidence="1">Bat1K_MPI-CBG_1</strain>
    </source>
</reference>
<organism evidence="1 2">
    <name type="scientific">Phyllostomus discolor</name>
    <name type="common">pale spear-nosed bat</name>
    <dbReference type="NCBI Taxonomy" id="89673"/>
    <lineage>
        <taxon>Eukaryota</taxon>
        <taxon>Metazoa</taxon>
        <taxon>Chordata</taxon>
        <taxon>Craniata</taxon>
        <taxon>Vertebrata</taxon>
        <taxon>Euteleostomi</taxon>
        <taxon>Mammalia</taxon>
        <taxon>Eutheria</taxon>
        <taxon>Laurasiatheria</taxon>
        <taxon>Chiroptera</taxon>
        <taxon>Yangochiroptera</taxon>
        <taxon>Phyllostomidae</taxon>
        <taxon>Phyllostominae</taxon>
        <taxon>Phyllostomus</taxon>
    </lineage>
</organism>
<gene>
    <name evidence="1" type="ORF">HJG60_007816</name>
</gene>
<dbReference type="Proteomes" id="UP000664940">
    <property type="component" value="Unassembled WGS sequence"/>
</dbReference>
<name>A0A834BKL0_9CHIR</name>
<evidence type="ECO:0000313" key="2">
    <source>
        <dbReference type="Proteomes" id="UP000664940"/>
    </source>
</evidence>
<dbReference type="EMBL" id="JABVXQ010000001">
    <property type="protein sequence ID" value="KAF6130843.1"/>
    <property type="molecule type" value="Genomic_DNA"/>
</dbReference>
<accession>A0A834BKL0</accession>
<protein>
    <submittedName>
        <fullName evidence="1">Uncharacterized protein</fullName>
    </submittedName>
</protein>
<comment type="caution">
    <text evidence="1">The sequence shown here is derived from an EMBL/GenBank/DDBJ whole genome shotgun (WGS) entry which is preliminary data.</text>
</comment>
<proteinExistence type="predicted"/>
<evidence type="ECO:0000313" key="1">
    <source>
        <dbReference type="EMBL" id="KAF6130843.1"/>
    </source>
</evidence>
<dbReference type="AlphaFoldDB" id="A0A834BKL0"/>